<name>A0ABV6KK51_9BACI</name>
<proteinExistence type="predicted"/>
<reference evidence="2 3" key="1">
    <citation type="submission" date="2024-09" db="EMBL/GenBank/DDBJ databases">
        <authorList>
            <person name="Sun Q."/>
            <person name="Mori K."/>
        </authorList>
    </citation>
    <scope>NUCLEOTIDE SEQUENCE [LARGE SCALE GENOMIC DNA]</scope>
    <source>
        <strain evidence="2 3">NCAIM B.02610</strain>
    </source>
</reference>
<dbReference type="RefSeq" id="WP_335961424.1">
    <property type="nucleotide sequence ID" value="NZ_JAXBLX010000017.1"/>
</dbReference>
<comment type="caution">
    <text evidence="2">The sequence shown here is derived from an EMBL/GenBank/DDBJ whole genome shotgun (WGS) entry which is preliminary data.</text>
</comment>
<accession>A0ABV6KK51</accession>
<dbReference type="InterPro" id="IPR025428">
    <property type="entry name" value="Spore_YhaL"/>
</dbReference>
<dbReference type="EMBL" id="JBHLUX010000095">
    <property type="protein sequence ID" value="MFC0473697.1"/>
    <property type="molecule type" value="Genomic_DNA"/>
</dbReference>
<organism evidence="2 3">
    <name type="scientific">Halalkalibacter kiskunsagensis</name>
    <dbReference type="NCBI Taxonomy" id="1548599"/>
    <lineage>
        <taxon>Bacteria</taxon>
        <taxon>Bacillati</taxon>
        <taxon>Bacillota</taxon>
        <taxon>Bacilli</taxon>
        <taxon>Bacillales</taxon>
        <taxon>Bacillaceae</taxon>
        <taxon>Halalkalibacter</taxon>
    </lineage>
</organism>
<keyword evidence="1" id="KW-1133">Transmembrane helix</keyword>
<dbReference type="Pfam" id="PF14147">
    <property type="entry name" value="Spore_YhaL"/>
    <property type="match status" value="1"/>
</dbReference>
<evidence type="ECO:0000256" key="1">
    <source>
        <dbReference type="SAM" id="Phobius"/>
    </source>
</evidence>
<feature type="transmembrane region" description="Helical" evidence="1">
    <location>
        <begin position="38"/>
        <end position="55"/>
    </location>
</feature>
<evidence type="ECO:0000313" key="2">
    <source>
        <dbReference type="EMBL" id="MFC0473697.1"/>
    </source>
</evidence>
<evidence type="ECO:0000313" key="3">
    <source>
        <dbReference type="Proteomes" id="UP001589838"/>
    </source>
</evidence>
<dbReference type="Proteomes" id="UP001589838">
    <property type="component" value="Unassembled WGS sequence"/>
</dbReference>
<keyword evidence="3" id="KW-1185">Reference proteome</keyword>
<keyword evidence="1" id="KW-0472">Membrane</keyword>
<keyword evidence="1" id="KW-0812">Transmembrane</keyword>
<sequence length="92" mass="10612">MKSKPNNKRIALILLAILVVAFLLTQTAVGGILLSSPWWVYFVLAGIVLSGYLSVKYSVEDKHMEQEWIENEGNIYMERIEQEKERRKTTRG</sequence>
<protein>
    <submittedName>
        <fullName evidence="2">Sporulation YhaL family protein</fullName>
    </submittedName>
</protein>
<gene>
    <name evidence="2" type="ORF">ACFFHM_25095</name>
</gene>